<evidence type="ECO:0000256" key="1">
    <source>
        <dbReference type="ARBA" id="ARBA00010617"/>
    </source>
</evidence>
<reference evidence="10" key="1">
    <citation type="submission" date="2016-11" db="EMBL/GenBank/DDBJ databases">
        <authorList>
            <person name="Varghese N."/>
            <person name="Submissions S."/>
        </authorList>
    </citation>
    <scope>NUCLEOTIDE SEQUENCE [LARGE SCALE GENOMIC DNA]</scope>
    <source>
        <strain evidence="10">USBA-503</strain>
    </source>
</reference>
<dbReference type="PANTHER" id="PTHR24291">
    <property type="entry name" value="CYTOCHROME P450 FAMILY 4"/>
    <property type="match status" value="1"/>
</dbReference>
<dbReference type="Pfam" id="PF00067">
    <property type="entry name" value="p450"/>
    <property type="match status" value="1"/>
</dbReference>
<dbReference type="SUPFAM" id="SSF48264">
    <property type="entry name" value="Cytochrome P450"/>
    <property type="match status" value="1"/>
</dbReference>
<dbReference type="STRING" id="1830138.SAMN05443507_110100"/>
<evidence type="ECO:0000256" key="7">
    <source>
        <dbReference type="PIRSR" id="PIRSR602401-1"/>
    </source>
</evidence>
<dbReference type="PRINTS" id="PR00463">
    <property type="entry name" value="EP450I"/>
</dbReference>
<dbReference type="InterPro" id="IPR036396">
    <property type="entry name" value="Cyt_P450_sf"/>
</dbReference>
<proteinExistence type="inferred from homology"/>
<dbReference type="PRINTS" id="PR00385">
    <property type="entry name" value="P450"/>
</dbReference>
<dbReference type="EMBL" id="FRAF01000010">
    <property type="protein sequence ID" value="SHK23074.1"/>
    <property type="molecule type" value="Genomic_DNA"/>
</dbReference>
<comment type="similarity">
    <text evidence="1 8">Belongs to the cytochrome P450 family.</text>
</comment>
<evidence type="ECO:0000256" key="3">
    <source>
        <dbReference type="ARBA" id="ARBA00022723"/>
    </source>
</evidence>
<gene>
    <name evidence="9" type="ORF">SAMN05443507_110100</name>
</gene>
<keyword evidence="5 7" id="KW-0408">Iron</keyword>
<dbReference type="Gene3D" id="1.10.630.10">
    <property type="entry name" value="Cytochrome P450"/>
    <property type="match status" value="1"/>
</dbReference>
<keyword evidence="2 7" id="KW-0349">Heme</keyword>
<dbReference type="GO" id="GO:0005506">
    <property type="term" value="F:iron ion binding"/>
    <property type="evidence" value="ECO:0007669"/>
    <property type="project" value="InterPro"/>
</dbReference>
<dbReference type="CDD" id="cd00302">
    <property type="entry name" value="cytochrome_P450"/>
    <property type="match status" value="1"/>
</dbReference>
<dbReference type="GO" id="GO:0020037">
    <property type="term" value="F:heme binding"/>
    <property type="evidence" value="ECO:0007669"/>
    <property type="project" value="InterPro"/>
</dbReference>
<name>A0A1M6QS82_9BACL</name>
<keyword evidence="10" id="KW-1185">Reference proteome</keyword>
<dbReference type="PROSITE" id="PS00086">
    <property type="entry name" value="CYTOCHROME_P450"/>
    <property type="match status" value="1"/>
</dbReference>
<protein>
    <submittedName>
        <fullName evidence="9">Cytochrome P450</fullName>
    </submittedName>
</protein>
<evidence type="ECO:0000313" key="10">
    <source>
        <dbReference type="Proteomes" id="UP000184016"/>
    </source>
</evidence>
<organism evidence="9 10">
    <name type="scientific">Alicyclobacillus tolerans</name>
    <dbReference type="NCBI Taxonomy" id="90970"/>
    <lineage>
        <taxon>Bacteria</taxon>
        <taxon>Bacillati</taxon>
        <taxon>Bacillota</taxon>
        <taxon>Bacilli</taxon>
        <taxon>Bacillales</taxon>
        <taxon>Alicyclobacillaceae</taxon>
        <taxon>Alicyclobacillus</taxon>
    </lineage>
</organism>
<evidence type="ECO:0000256" key="2">
    <source>
        <dbReference type="ARBA" id="ARBA00022617"/>
    </source>
</evidence>
<keyword evidence="6 8" id="KW-0503">Monooxygenase</keyword>
<dbReference type="GO" id="GO:0004497">
    <property type="term" value="F:monooxygenase activity"/>
    <property type="evidence" value="ECO:0007669"/>
    <property type="project" value="UniProtKB-KW"/>
</dbReference>
<evidence type="ECO:0000256" key="8">
    <source>
        <dbReference type="RuleBase" id="RU000461"/>
    </source>
</evidence>
<sequence length="437" mass="50425">MTDHEWGDIPSTRDLQAKSGLLALKSMVKAPGCPLEGLHTIHTSLGHDIFRLQIPKFSTVIVASPENAKRLLVTDAVSFTTRMETDPVTKLFGDGLLVLDDHRHAEVKSLLMQATPESKLEYFLQETERSLDRTIQSWIRSQTINVNSAVRKYAWETLENVYFNHQLSEEEKRTYFPLLMQAVHYIGPGWWLLSGKSSLPKSLLRLRHHLETLAQQAVKAPSAPVKAIDFLSQSLTDAYGESFVTDQLMTLLIAGHDTVTSLLAWSIALLAKFPEWQKRIRKEICNEMGDSLANVRTANQLQFIDQFIKEVLRLYPPIHSGIRTKRCPRTQESTQSLQERVMLSYYLLHRHENYWERPLEFDPMRWHEHFRPTPYTYLPFGAGRRFCPGATFAKLQVKWMLARLLQQASIQANRHIPRQKMRAALEPQRFVVEVFPI</sequence>
<dbReference type="PANTHER" id="PTHR24291:SF50">
    <property type="entry name" value="BIFUNCTIONAL ALBAFLAVENONE MONOOXYGENASE_TERPENE SYNTHASE"/>
    <property type="match status" value="1"/>
</dbReference>
<dbReference type="InterPro" id="IPR002401">
    <property type="entry name" value="Cyt_P450_E_grp-I"/>
</dbReference>
<evidence type="ECO:0000313" key="9">
    <source>
        <dbReference type="EMBL" id="SHK23074.1"/>
    </source>
</evidence>
<dbReference type="InterPro" id="IPR050196">
    <property type="entry name" value="Cytochrome_P450_Monoox"/>
</dbReference>
<dbReference type="AlphaFoldDB" id="A0A1M6QS82"/>
<evidence type="ECO:0000256" key="6">
    <source>
        <dbReference type="ARBA" id="ARBA00023033"/>
    </source>
</evidence>
<dbReference type="GO" id="GO:0016705">
    <property type="term" value="F:oxidoreductase activity, acting on paired donors, with incorporation or reduction of molecular oxygen"/>
    <property type="evidence" value="ECO:0007669"/>
    <property type="project" value="InterPro"/>
</dbReference>
<evidence type="ECO:0000256" key="4">
    <source>
        <dbReference type="ARBA" id="ARBA00023002"/>
    </source>
</evidence>
<dbReference type="RefSeq" id="WP_165611972.1">
    <property type="nucleotide sequence ID" value="NZ_FRAF01000010.1"/>
</dbReference>
<keyword evidence="3 7" id="KW-0479">Metal-binding</keyword>
<dbReference type="Proteomes" id="UP000184016">
    <property type="component" value="Unassembled WGS sequence"/>
</dbReference>
<keyword evidence="4 8" id="KW-0560">Oxidoreductase</keyword>
<dbReference type="InterPro" id="IPR001128">
    <property type="entry name" value="Cyt_P450"/>
</dbReference>
<feature type="binding site" description="axial binding residue" evidence="7">
    <location>
        <position position="387"/>
    </location>
    <ligand>
        <name>heme</name>
        <dbReference type="ChEBI" id="CHEBI:30413"/>
    </ligand>
    <ligandPart>
        <name>Fe</name>
        <dbReference type="ChEBI" id="CHEBI:18248"/>
    </ligandPart>
</feature>
<accession>A0A1M6QS82</accession>
<comment type="cofactor">
    <cofactor evidence="7">
        <name>heme</name>
        <dbReference type="ChEBI" id="CHEBI:30413"/>
    </cofactor>
</comment>
<dbReference type="InterPro" id="IPR017972">
    <property type="entry name" value="Cyt_P450_CS"/>
</dbReference>
<evidence type="ECO:0000256" key="5">
    <source>
        <dbReference type="ARBA" id="ARBA00023004"/>
    </source>
</evidence>